<organism evidence="1 2">
    <name type="scientific">Symbiodinium microadriaticum</name>
    <name type="common">Dinoflagellate</name>
    <name type="synonym">Zooxanthella microadriatica</name>
    <dbReference type="NCBI Taxonomy" id="2951"/>
    <lineage>
        <taxon>Eukaryota</taxon>
        <taxon>Sar</taxon>
        <taxon>Alveolata</taxon>
        <taxon>Dinophyceae</taxon>
        <taxon>Suessiales</taxon>
        <taxon>Symbiodiniaceae</taxon>
        <taxon>Symbiodinium</taxon>
    </lineage>
</organism>
<dbReference type="OrthoDB" id="408019at2759"/>
<comment type="caution">
    <text evidence="1">The sequence shown here is derived from an EMBL/GenBank/DDBJ whole genome shotgun (WGS) entry which is preliminary data.</text>
</comment>
<keyword evidence="2" id="KW-1185">Reference proteome</keyword>
<accession>A0A1Q9DWH5</accession>
<reference evidence="1 2" key="1">
    <citation type="submission" date="2016-02" db="EMBL/GenBank/DDBJ databases">
        <title>Genome analysis of coral dinoflagellate symbionts highlights evolutionary adaptations to a symbiotic lifestyle.</title>
        <authorList>
            <person name="Aranda M."/>
            <person name="Li Y."/>
            <person name="Liew Y.J."/>
            <person name="Baumgarten S."/>
            <person name="Simakov O."/>
            <person name="Wilson M."/>
            <person name="Piel J."/>
            <person name="Ashoor H."/>
            <person name="Bougouffa S."/>
            <person name="Bajic V.B."/>
            <person name="Ryu T."/>
            <person name="Ravasi T."/>
            <person name="Bayer T."/>
            <person name="Micklem G."/>
            <person name="Kim H."/>
            <person name="Bhak J."/>
            <person name="Lajeunesse T.C."/>
            <person name="Voolstra C.R."/>
        </authorList>
    </citation>
    <scope>NUCLEOTIDE SEQUENCE [LARGE SCALE GENOMIC DNA]</scope>
    <source>
        <strain evidence="1 2">CCMP2467</strain>
    </source>
</reference>
<dbReference type="SUPFAM" id="SSF53098">
    <property type="entry name" value="Ribonuclease H-like"/>
    <property type="match status" value="1"/>
</dbReference>
<sequence>MTLQHLTPFNPDILSLQEVDIPQQCAAAYTREWRGLGWQLYLSKPEPRSGLHRVAAACRLPSRPVCLPVTSATIRHAAFLVEAQQDTVRRPVLFVATYGYSGDLCATNGMVEDLIEACHRFNGPFAMLGDWNQTADEGSMQQHIMTGSVRLMDDPFPVQLCATNPLKTRRIDFGLSDASIFPTEAWHRDGPCDHTAVGYCLNLFANFAGSCMPVRAPVEQLSQEEVRARFAQVWHQESFDDALSRSDLDAAWRILSSGCEQTLCANGLHGPGVEGDALEAIQALLDQRVAEEQAATLQGWRRRMELNEHKQIAWVKERATQAHATAQQPPTLAASVSAIHPTSIIADHGEQWTRLWTSDRPDMQPRAEVLRILETLPQRAPWPTCLTITPDCLREAARTMVGKRITSTRPIGLLQTAYRLGAKAICRLLREWTLSWTTSQAFGGAPHFSTADAHFRIHCAFARGVRDYIVQDLKGFFDHLHLQDVLPILDKLGAPPSLRHLLSSVYRGSERLYTFRGFTAPKWVTATRHLWAAHVLRGPAKGLSSWMTAFSGGTAGPLRLAPEKLLWRLKFLQRLPASVHRKSQLLWPLVFASVFWCAGVATFESDFLQKLQTETLRVFPSSFTQEVPVFLQHVLLGWHTSPFFLRDYTALRRAVRFATHRPMWLEDAPLTEAAVPWTTVFPEAAAALKRQGWRPLPHGEGIVRLDAHGCSRAFLFGHSSLRILHQWLVDRASERLFAVPLECYPPPPDLCHDEGERLCTAVAQAVRATPSAPIFVATDGSALDDVAGASVALLPGDELFGFSDANEDQTSFRAELLALRAIADASKNCAERGCQAVLYVLCDCQSAICAAQSPANCVLPALASAIADSIRVAGDHGLRVIIKWCPSHGKKATWKPDYPLDGTTSRRLNELADSNAKALLWSESVVQLTASAGDAYNRSCQNRRLAGFQFLDDAPCLPCLLRRPGLPPLSAVPLWRPLVASGFHLVEELLFKDDGHFGGLRGPCVLCRAYLLRISTSWRSSSASFAVFDVSCLGRRILCTVFGLFALGVSVRLRPFSMVDSFGCCLRWCRTSSPTGLATTLELCELLLQRPIGTVPGCLGSACYIGILVALARSGCSPDFLRRAPLSPAALRIASFS</sequence>
<dbReference type="InterPro" id="IPR036691">
    <property type="entry name" value="Endo/exonu/phosph_ase_sf"/>
</dbReference>
<dbReference type="EMBL" id="LSRX01000358">
    <property type="protein sequence ID" value="OLP99522.1"/>
    <property type="molecule type" value="Genomic_DNA"/>
</dbReference>
<dbReference type="SUPFAM" id="SSF56219">
    <property type="entry name" value="DNase I-like"/>
    <property type="match status" value="1"/>
</dbReference>
<evidence type="ECO:0000313" key="1">
    <source>
        <dbReference type="EMBL" id="OLP99522.1"/>
    </source>
</evidence>
<name>A0A1Q9DWH5_SYMMI</name>
<dbReference type="Proteomes" id="UP000186817">
    <property type="component" value="Unassembled WGS sequence"/>
</dbReference>
<dbReference type="InterPro" id="IPR036397">
    <property type="entry name" value="RNaseH_sf"/>
</dbReference>
<dbReference type="InterPro" id="IPR012337">
    <property type="entry name" value="RNaseH-like_sf"/>
</dbReference>
<dbReference type="Gene3D" id="3.60.10.10">
    <property type="entry name" value="Endonuclease/exonuclease/phosphatase"/>
    <property type="match status" value="1"/>
</dbReference>
<evidence type="ECO:0000313" key="2">
    <source>
        <dbReference type="Proteomes" id="UP000186817"/>
    </source>
</evidence>
<gene>
    <name evidence="1" type="ORF">AK812_SmicGene17886</name>
</gene>
<protein>
    <submittedName>
        <fullName evidence="1">Uncharacterized protein</fullName>
    </submittedName>
</protein>
<dbReference type="AlphaFoldDB" id="A0A1Q9DWH5"/>
<dbReference type="GO" id="GO:0003676">
    <property type="term" value="F:nucleic acid binding"/>
    <property type="evidence" value="ECO:0007669"/>
    <property type="project" value="InterPro"/>
</dbReference>
<dbReference type="Gene3D" id="3.30.420.10">
    <property type="entry name" value="Ribonuclease H-like superfamily/Ribonuclease H"/>
    <property type="match status" value="1"/>
</dbReference>
<proteinExistence type="predicted"/>